<evidence type="ECO:0000256" key="1">
    <source>
        <dbReference type="ARBA" id="ARBA00006226"/>
    </source>
</evidence>
<dbReference type="EMBL" id="PIPX01000001">
    <property type="protein sequence ID" value="RUO56567.1"/>
    <property type="molecule type" value="Genomic_DNA"/>
</dbReference>
<dbReference type="RefSeq" id="WP_126771923.1">
    <property type="nucleotide sequence ID" value="NZ_PIPX01000001.1"/>
</dbReference>
<dbReference type="OrthoDB" id="516834at2"/>
<name>A0A432Y6J4_9GAMM</name>
<comment type="similarity">
    <text evidence="1 3">Belongs to the RelE toxin family.</text>
</comment>
<sequence length="107" mass="12452">MAYKLSRLAAADFANIYGYTLLQFGAKQADKYLHELKQKLEILVAYPQLGRSCEELFADSLGDLRRHEHHQHTIYYRCDTDDIFVVRILHQQMNASDYLARTPSDTD</sequence>
<dbReference type="Proteomes" id="UP000287649">
    <property type="component" value="Unassembled WGS sequence"/>
</dbReference>
<keyword evidence="5" id="KW-1185">Reference proteome</keyword>
<keyword evidence="2" id="KW-1277">Toxin-antitoxin system</keyword>
<evidence type="ECO:0000313" key="5">
    <source>
        <dbReference type="Proteomes" id="UP000287649"/>
    </source>
</evidence>
<accession>A0A432Y6J4</accession>
<reference evidence="5" key="1">
    <citation type="journal article" date="2018" name="Front. Microbiol.">
        <title>Genome-Based Analysis Reveals the Taxonomy and Diversity of the Family Idiomarinaceae.</title>
        <authorList>
            <person name="Liu Y."/>
            <person name="Lai Q."/>
            <person name="Shao Z."/>
        </authorList>
    </citation>
    <scope>NUCLEOTIDE SEQUENCE [LARGE SCALE GENOMIC DNA]</scope>
    <source>
        <strain evidence="5">PO-M2</strain>
    </source>
</reference>
<evidence type="ECO:0000256" key="3">
    <source>
        <dbReference type="PIRNR" id="PIRNR029218"/>
    </source>
</evidence>
<dbReference type="PANTHER" id="PTHR33755">
    <property type="entry name" value="TOXIN PARE1-RELATED"/>
    <property type="match status" value="1"/>
</dbReference>
<dbReference type="PIRSF" id="PIRSF029218">
    <property type="entry name" value="ParE"/>
    <property type="match status" value="1"/>
</dbReference>
<dbReference type="InterPro" id="IPR035093">
    <property type="entry name" value="RelE/ParE_toxin_dom_sf"/>
</dbReference>
<dbReference type="Gene3D" id="3.30.2310.20">
    <property type="entry name" value="RelE-like"/>
    <property type="match status" value="1"/>
</dbReference>
<proteinExistence type="inferred from homology"/>
<dbReference type="InterPro" id="IPR028344">
    <property type="entry name" value="ParE1/4"/>
</dbReference>
<organism evidence="4 5">
    <name type="scientific">Pseudidiomarina homiensis</name>
    <dbReference type="NCBI Taxonomy" id="364198"/>
    <lineage>
        <taxon>Bacteria</taxon>
        <taxon>Pseudomonadati</taxon>
        <taxon>Pseudomonadota</taxon>
        <taxon>Gammaproteobacteria</taxon>
        <taxon>Alteromonadales</taxon>
        <taxon>Idiomarinaceae</taxon>
        <taxon>Pseudidiomarina</taxon>
    </lineage>
</organism>
<evidence type="ECO:0000256" key="2">
    <source>
        <dbReference type="ARBA" id="ARBA00022649"/>
    </source>
</evidence>
<evidence type="ECO:0000313" key="4">
    <source>
        <dbReference type="EMBL" id="RUO56567.1"/>
    </source>
</evidence>
<dbReference type="PANTHER" id="PTHR33755:SF3">
    <property type="entry name" value="TOXIN"/>
    <property type="match status" value="1"/>
</dbReference>
<dbReference type="AlphaFoldDB" id="A0A432Y6J4"/>
<dbReference type="InterPro" id="IPR051803">
    <property type="entry name" value="TA_system_RelE-like_toxin"/>
</dbReference>
<dbReference type="Pfam" id="PF05016">
    <property type="entry name" value="ParE_toxin"/>
    <property type="match status" value="1"/>
</dbReference>
<gene>
    <name evidence="4" type="ORF">CWI70_07455</name>
</gene>
<comment type="caution">
    <text evidence="4">The sequence shown here is derived from an EMBL/GenBank/DDBJ whole genome shotgun (WGS) entry which is preliminary data.</text>
</comment>
<dbReference type="InterPro" id="IPR007712">
    <property type="entry name" value="RelE/ParE_toxin"/>
</dbReference>
<protein>
    <recommendedName>
        <fullName evidence="3">Toxin</fullName>
    </recommendedName>
</protein>